<organism evidence="2 3">
    <name type="scientific">Corchorus capsularis</name>
    <name type="common">Jute</name>
    <dbReference type="NCBI Taxonomy" id="210143"/>
    <lineage>
        <taxon>Eukaryota</taxon>
        <taxon>Viridiplantae</taxon>
        <taxon>Streptophyta</taxon>
        <taxon>Embryophyta</taxon>
        <taxon>Tracheophyta</taxon>
        <taxon>Spermatophyta</taxon>
        <taxon>Magnoliopsida</taxon>
        <taxon>eudicotyledons</taxon>
        <taxon>Gunneridae</taxon>
        <taxon>Pentapetalae</taxon>
        <taxon>rosids</taxon>
        <taxon>malvids</taxon>
        <taxon>Malvales</taxon>
        <taxon>Malvaceae</taxon>
        <taxon>Grewioideae</taxon>
        <taxon>Apeibeae</taxon>
        <taxon>Corchorus</taxon>
    </lineage>
</organism>
<keyword evidence="3" id="KW-1185">Reference proteome</keyword>
<feature type="region of interest" description="Disordered" evidence="1">
    <location>
        <begin position="1"/>
        <end position="21"/>
    </location>
</feature>
<evidence type="ECO:0000313" key="2">
    <source>
        <dbReference type="EMBL" id="OMO84158.1"/>
    </source>
</evidence>
<feature type="region of interest" description="Disordered" evidence="1">
    <location>
        <begin position="40"/>
        <end position="84"/>
    </location>
</feature>
<proteinExistence type="predicted"/>
<dbReference type="OrthoDB" id="1739873at2759"/>
<protein>
    <submittedName>
        <fullName evidence="2">Uncharacterized protein</fullName>
    </submittedName>
</protein>
<dbReference type="Proteomes" id="UP000188268">
    <property type="component" value="Unassembled WGS sequence"/>
</dbReference>
<sequence>MERQKLCLDDDDDDGEKNTDHQQKLHQIFEALEQEWDFIKQRPERSSSRSSKMIKTLQLLNTSPRQLMSSLQDRSSSPTEGSVGWKMRTNDLAVEEILTERRAAIETGKLKGRRLFVEEEEGAAAEVGFGKNLVEDESEVKKGIGIASNGVGLETAAGEIQKAELLWKKKCGGCMAMSEFDEDFDILVKSQNIPQLSASTD</sequence>
<gene>
    <name evidence="2" type="ORF">CCACVL1_10973</name>
</gene>
<dbReference type="Gramene" id="OMO84158">
    <property type="protein sequence ID" value="OMO84158"/>
    <property type="gene ID" value="CCACVL1_10973"/>
</dbReference>
<evidence type="ECO:0000313" key="3">
    <source>
        <dbReference type="Proteomes" id="UP000188268"/>
    </source>
</evidence>
<dbReference type="AlphaFoldDB" id="A0A1R3INJ8"/>
<accession>A0A1R3INJ8</accession>
<name>A0A1R3INJ8_COCAP</name>
<evidence type="ECO:0000256" key="1">
    <source>
        <dbReference type="SAM" id="MobiDB-lite"/>
    </source>
</evidence>
<feature type="compositionally biased region" description="Polar residues" evidence="1">
    <location>
        <begin position="48"/>
        <end position="80"/>
    </location>
</feature>
<dbReference type="EMBL" id="AWWV01009761">
    <property type="protein sequence ID" value="OMO84158.1"/>
    <property type="molecule type" value="Genomic_DNA"/>
</dbReference>
<reference evidence="2 3" key="1">
    <citation type="submission" date="2013-09" db="EMBL/GenBank/DDBJ databases">
        <title>Corchorus capsularis genome sequencing.</title>
        <authorList>
            <person name="Alam M."/>
            <person name="Haque M.S."/>
            <person name="Islam M.S."/>
            <person name="Emdad E.M."/>
            <person name="Islam M.M."/>
            <person name="Ahmed B."/>
            <person name="Halim A."/>
            <person name="Hossen Q.M.M."/>
            <person name="Hossain M.Z."/>
            <person name="Ahmed R."/>
            <person name="Khan M.M."/>
            <person name="Islam R."/>
            <person name="Rashid M.M."/>
            <person name="Khan S.A."/>
            <person name="Rahman M.S."/>
            <person name="Alam M."/>
        </authorList>
    </citation>
    <scope>NUCLEOTIDE SEQUENCE [LARGE SCALE GENOMIC DNA]</scope>
    <source>
        <strain evidence="3">cv. CVL-1</strain>
        <tissue evidence="2">Whole seedling</tissue>
    </source>
</reference>
<comment type="caution">
    <text evidence="2">The sequence shown here is derived from an EMBL/GenBank/DDBJ whole genome shotgun (WGS) entry which is preliminary data.</text>
</comment>